<reference evidence="2" key="1">
    <citation type="submission" date="2019-12" db="EMBL/GenBank/DDBJ databases">
        <title>Genome sequencing and annotation of Brassica cretica.</title>
        <authorList>
            <person name="Studholme D.J."/>
            <person name="Sarris P."/>
        </authorList>
    </citation>
    <scope>NUCLEOTIDE SEQUENCE</scope>
    <source>
        <strain evidence="2">PFS-109/04</strain>
        <tissue evidence="2">Leaf</tissue>
    </source>
</reference>
<dbReference type="InterPro" id="IPR048354">
    <property type="entry name" value="TOD1_MUCI70_glycTrfase_dom"/>
</dbReference>
<dbReference type="Proteomes" id="UP000712600">
    <property type="component" value="Unassembled WGS sequence"/>
</dbReference>
<evidence type="ECO:0000313" key="3">
    <source>
        <dbReference type="Proteomes" id="UP000712600"/>
    </source>
</evidence>
<dbReference type="PANTHER" id="PTHR12956:SF17">
    <property type="entry name" value="OS01G0749100 PROTEIN"/>
    <property type="match status" value="1"/>
</dbReference>
<dbReference type="Pfam" id="PF04765">
    <property type="entry name" value="TOD1_MUCI70"/>
    <property type="match status" value="1"/>
</dbReference>
<organism evidence="2 3">
    <name type="scientific">Brassica cretica</name>
    <name type="common">Mustard</name>
    <dbReference type="NCBI Taxonomy" id="69181"/>
    <lineage>
        <taxon>Eukaryota</taxon>
        <taxon>Viridiplantae</taxon>
        <taxon>Streptophyta</taxon>
        <taxon>Embryophyta</taxon>
        <taxon>Tracheophyta</taxon>
        <taxon>Spermatophyta</taxon>
        <taxon>Magnoliopsida</taxon>
        <taxon>eudicotyledons</taxon>
        <taxon>Gunneridae</taxon>
        <taxon>Pentapetalae</taxon>
        <taxon>rosids</taxon>
        <taxon>malvids</taxon>
        <taxon>Brassicales</taxon>
        <taxon>Brassicaceae</taxon>
        <taxon>Brassiceae</taxon>
        <taxon>Brassica</taxon>
    </lineage>
</organism>
<accession>A0A8S9P479</accession>
<proteinExistence type="predicted"/>
<evidence type="ECO:0000313" key="2">
    <source>
        <dbReference type="EMBL" id="KAF3508057.1"/>
    </source>
</evidence>
<dbReference type="InterPro" id="IPR006852">
    <property type="entry name" value="TOD1_MUCI70"/>
</dbReference>
<gene>
    <name evidence="2" type="ORF">F2Q69_00006371</name>
</gene>
<comment type="caution">
    <text evidence="2">The sequence shown here is derived from an EMBL/GenBank/DDBJ whole genome shotgun (WGS) entry which is preliminary data.</text>
</comment>
<dbReference type="PANTHER" id="PTHR12956">
    <property type="entry name" value="ALKALINE CERAMIDASE-RELATED"/>
    <property type="match status" value="1"/>
</dbReference>
<evidence type="ECO:0000259" key="1">
    <source>
        <dbReference type="Pfam" id="PF04765"/>
    </source>
</evidence>
<protein>
    <recommendedName>
        <fullName evidence="1">TOD1/MUCI70 glycosyltransferase-like domain-containing protein</fullName>
    </recommendedName>
</protein>
<name>A0A8S9P479_BRACR</name>
<sequence>MLYLMTKKLSGGITYQKLEGLADPMRKEVALARKEIDSRKESSSPVKKLVYLPGADSSSFVSETVSVHCGVFNENGGFSISDEDNKYMRSCKIVVSACAFGPLVGEITFTNPLDCLRHQLKRFATLRFGMMLHSQRRKQRVIKLARILFG</sequence>
<dbReference type="EMBL" id="QGKX02001521">
    <property type="protein sequence ID" value="KAF3508057.1"/>
    <property type="molecule type" value="Genomic_DNA"/>
</dbReference>
<dbReference type="AlphaFoldDB" id="A0A8S9P479"/>
<feature type="domain" description="TOD1/MUCI70 glycosyltransferase-like" evidence="1">
    <location>
        <begin position="59"/>
        <end position="101"/>
    </location>
</feature>